<accession>A0A432Y4L3</accession>
<dbReference type="Pfam" id="PF00144">
    <property type="entry name" value="Beta-lactamase"/>
    <property type="match status" value="1"/>
</dbReference>
<feature type="chain" id="PRO_5019059119" evidence="1">
    <location>
        <begin position="22"/>
        <end position="480"/>
    </location>
</feature>
<feature type="signal peptide" evidence="1">
    <location>
        <begin position="1"/>
        <end position="21"/>
    </location>
</feature>
<gene>
    <name evidence="3" type="ORF">CWI70_03865</name>
</gene>
<proteinExistence type="predicted"/>
<protein>
    <submittedName>
        <fullName evidence="3">Penicillin-binding protein</fullName>
    </submittedName>
</protein>
<dbReference type="InterPro" id="IPR012338">
    <property type="entry name" value="Beta-lactam/transpept-like"/>
</dbReference>
<name>A0A432Y4L3_9GAMM</name>
<sequence>MKLRFALIALPLLAPVYAANAVQVNSSSDEHQLKADTIEKGLTPIYSIKGETPKHSIQDFMARDNIPGVSITFIDSGRIAWSRTYGYADIAAQVPVTTDTVFTAASVSKPVSATAALALVDQGVMDIDTDVNSYLEGWQVPENEYTQDEKVTLRRLLSHTAGFDRYFHSRYAPGVQRPTVEQMLRGEAPSKDRGAKMIYEPGSGYKYSNPGYLVVEELITDVTDQPFEKVLDERVLQPAGMQSSSFAQPITGDLAERKATGYSANGNPYPYAAYAFKALGGLWTTPNDLGRWLITLLNDHHTGDATLLSQKLTQQVFNEQGDRLIFSLWAWKDDIVFRHTGHNPGFTSFVFGSVDKQQALIVMTNSDNTQDLFDHLQRAVADTYQWDYFRSEVFDVYKGETIDRRKASLQYDWNGQYVNFSEEKTGFYMQINNERFLLTPIAANEFLAQEKSIKVIFNEENLDQVTIWKANGDRDTAQRM</sequence>
<evidence type="ECO:0000256" key="1">
    <source>
        <dbReference type="SAM" id="SignalP"/>
    </source>
</evidence>
<organism evidence="3 4">
    <name type="scientific">Pseudidiomarina homiensis</name>
    <dbReference type="NCBI Taxonomy" id="364198"/>
    <lineage>
        <taxon>Bacteria</taxon>
        <taxon>Pseudomonadati</taxon>
        <taxon>Pseudomonadota</taxon>
        <taxon>Gammaproteobacteria</taxon>
        <taxon>Alteromonadales</taxon>
        <taxon>Idiomarinaceae</taxon>
        <taxon>Pseudidiomarina</taxon>
    </lineage>
</organism>
<feature type="domain" description="Beta-lactamase-related" evidence="2">
    <location>
        <begin position="57"/>
        <end position="382"/>
    </location>
</feature>
<keyword evidence="1" id="KW-0732">Signal</keyword>
<dbReference type="InterPro" id="IPR001466">
    <property type="entry name" value="Beta-lactam-related"/>
</dbReference>
<evidence type="ECO:0000259" key="2">
    <source>
        <dbReference type="Pfam" id="PF00144"/>
    </source>
</evidence>
<dbReference type="OrthoDB" id="9799367at2"/>
<dbReference type="Gene3D" id="3.40.710.10">
    <property type="entry name" value="DD-peptidase/beta-lactamase superfamily"/>
    <property type="match status" value="1"/>
</dbReference>
<dbReference type="AlphaFoldDB" id="A0A432Y4L3"/>
<dbReference type="EMBL" id="PIPX01000001">
    <property type="protein sequence ID" value="RUO55918.1"/>
    <property type="molecule type" value="Genomic_DNA"/>
</dbReference>
<dbReference type="InterPro" id="IPR050491">
    <property type="entry name" value="AmpC-like"/>
</dbReference>
<evidence type="ECO:0000313" key="4">
    <source>
        <dbReference type="Proteomes" id="UP000287649"/>
    </source>
</evidence>
<reference evidence="4" key="1">
    <citation type="journal article" date="2018" name="Front. Microbiol.">
        <title>Genome-Based Analysis Reveals the Taxonomy and Diversity of the Family Idiomarinaceae.</title>
        <authorList>
            <person name="Liu Y."/>
            <person name="Lai Q."/>
            <person name="Shao Z."/>
        </authorList>
    </citation>
    <scope>NUCLEOTIDE SEQUENCE [LARGE SCALE GENOMIC DNA]</scope>
    <source>
        <strain evidence="4">PO-M2</strain>
    </source>
</reference>
<dbReference type="Proteomes" id="UP000287649">
    <property type="component" value="Unassembled WGS sequence"/>
</dbReference>
<comment type="caution">
    <text evidence="3">The sequence shown here is derived from an EMBL/GenBank/DDBJ whole genome shotgun (WGS) entry which is preliminary data.</text>
</comment>
<evidence type="ECO:0000313" key="3">
    <source>
        <dbReference type="EMBL" id="RUO55918.1"/>
    </source>
</evidence>
<dbReference type="PANTHER" id="PTHR46825">
    <property type="entry name" value="D-ALANYL-D-ALANINE-CARBOXYPEPTIDASE/ENDOPEPTIDASE AMPH"/>
    <property type="match status" value="1"/>
</dbReference>
<dbReference type="PANTHER" id="PTHR46825:SF9">
    <property type="entry name" value="BETA-LACTAMASE-RELATED DOMAIN-CONTAINING PROTEIN"/>
    <property type="match status" value="1"/>
</dbReference>
<dbReference type="RefSeq" id="WP_126770720.1">
    <property type="nucleotide sequence ID" value="NZ_PIPX01000001.1"/>
</dbReference>
<keyword evidence="4" id="KW-1185">Reference proteome</keyword>
<dbReference type="SUPFAM" id="SSF56601">
    <property type="entry name" value="beta-lactamase/transpeptidase-like"/>
    <property type="match status" value="1"/>
</dbReference>